<evidence type="ECO:0000313" key="2">
    <source>
        <dbReference type="EMBL" id="GEM44469.1"/>
    </source>
</evidence>
<comment type="caution">
    <text evidence="2">The sequence shown here is derived from an EMBL/GenBank/DDBJ whole genome shotgun (WGS) entry which is preliminary data.</text>
</comment>
<dbReference type="Proteomes" id="UP000321306">
    <property type="component" value="Unassembled WGS sequence"/>
</dbReference>
<dbReference type="EMBL" id="BJXB01000001">
    <property type="protein sequence ID" value="GEM44469.1"/>
    <property type="molecule type" value="Genomic_DNA"/>
</dbReference>
<keyword evidence="3" id="KW-1185">Reference proteome</keyword>
<feature type="compositionally biased region" description="Basic and acidic residues" evidence="1">
    <location>
        <begin position="247"/>
        <end position="282"/>
    </location>
</feature>
<accession>A0A511MV61</accession>
<organism evidence="2 3">
    <name type="scientific">Deinococcus cellulosilyticus (strain DSM 18568 / NBRC 106333 / KACC 11606 / 5516J-15)</name>
    <dbReference type="NCBI Taxonomy" id="1223518"/>
    <lineage>
        <taxon>Bacteria</taxon>
        <taxon>Thermotogati</taxon>
        <taxon>Deinococcota</taxon>
        <taxon>Deinococci</taxon>
        <taxon>Deinococcales</taxon>
        <taxon>Deinococcaceae</taxon>
        <taxon>Deinococcus</taxon>
    </lineage>
</organism>
<dbReference type="AlphaFoldDB" id="A0A511MV61"/>
<evidence type="ECO:0000313" key="3">
    <source>
        <dbReference type="Proteomes" id="UP000321306"/>
    </source>
</evidence>
<name>A0A511MV61_DEIC1</name>
<evidence type="ECO:0000256" key="1">
    <source>
        <dbReference type="SAM" id="MobiDB-lite"/>
    </source>
</evidence>
<protein>
    <recommendedName>
        <fullName evidence="4">RecT protein</fullName>
    </recommendedName>
</protein>
<gene>
    <name evidence="2" type="ORF">DC3_01040</name>
</gene>
<reference evidence="2 3" key="1">
    <citation type="submission" date="2019-07" db="EMBL/GenBank/DDBJ databases">
        <title>Whole genome shotgun sequence of Deinococcus cellulosilyticus NBRC 106333.</title>
        <authorList>
            <person name="Hosoyama A."/>
            <person name="Uohara A."/>
            <person name="Ohji S."/>
            <person name="Ichikawa N."/>
        </authorList>
    </citation>
    <scope>NUCLEOTIDE SEQUENCE [LARGE SCALE GENOMIC DNA]</scope>
    <source>
        <strain evidence="2 3">NBRC 106333</strain>
    </source>
</reference>
<feature type="region of interest" description="Disordered" evidence="1">
    <location>
        <begin position="245"/>
        <end position="282"/>
    </location>
</feature>
<evidence type="ECO:0008006" key="4">
    <source>
        <dbReference type="Google" id="ProtNLM"/>
    </source>
</evidence>
<sequence>MKQNPNIIEVISKLENFHAFGRLLINSGLLSPAVNTPEKAVVIILKGAELGIEPLAALNGISIIQGKPVVSPQLMLSLINRSGKLEDIKFEIGADYVSCTMKRWDRTPHTERFGAKEAQMMGLIGKDNYKRQPLVMYKWRAVAACARVSFPDIIDGLYTPEEMGADVVVDEEGTMTIQTPQVQEKTLSPEAAQRLTAALVKFGVEDAAKLATSVLGRDIRELTSLTKTEGTQIFEFAKQNFETAQKALEEQASEEKPEAKAPKASKKTKEDKAEDSENLKAG</sequence>
<proteinExistence type="predicted"/>